<organism evidence="4 5">
    <name type="scientific">Hydrogenophaga atypica</name>
    <dbReference type="NCBI Taxonomy" id="249409"/>
    <lineage>
        <taxon>Bacteria</taxon>
        <taxon>Pseudomonadati</taxon>
        <taxon>Pseudomonadota</taxon>
        <taxon>Betaproteobacteria</taxon>
        <taxon>Burkholderiales</taxon>
        <taxon>Comamonadaceae</taxon>
        <taxon>Hydrogenophaga</taxon>
    </lineage>
</organism>
<keyword evidence="4" id="KW-0378">Hydrolase</keyword>
<feature type="transmembrane region" description="Helical" evidence="2">
    <location>
        <begin position="497"/>
        <end position="515"/>
    </location>
</feature>
<feature type="region of interest" description="Disordered" evidence="1">
    <location>
        <begin position="292"/>
        <end position="351"/>
    </location>
</feature>
<reference evidence="5" key="1">
    <citation type="journal article" date="2019" name="Int. J. Syst. Evol. Microbiol.">
        <title>The Global Catalogue of Microorganisms (GCM) 10K type strain sequencing project: providing services to taxonomists for standard genome sequencing and annotation.</title>
        <authorList>
            <consortium name="The Broad Institute Genomics Platform"/>
            <consortium name="The Broad Institute Genome Sequencing Center for Infectious Disease"/>
            <person name="Wu L."/>
            <person name="Ma J."/>
        </authorList>
    </citation>
    <scope>NUCLEOTIDE SEQUENCE [LARGE SCALE GENOMIC DNA]</scope>
    <source>
        <strain evidence="5">CGMCC 1.12371</strain>
    </source>
</reference>
<feature type="compositionally biased region" description="Pro residues" evidence="1">
    <location>
        <begin position="219"/>
        <end position="234"/>
    </location>
</feature>
<evidence type="ECO:0000259" key="3">
    <source>
        <dbReference type="SMART" id="SM00507"/>
    </source>
</evidence>
<keyword evidence="2" id="KW-0472">Membrane</keyword>
<gene>
    <name evidence="4" type="ORF">ACFQPB_22285</name>
</gene>
<feature type="compositionally biased region" description="Polar residues" evidence="1">
    <location>
        <begin position="302"/>
        <end position="312"/>
    </location>
</feature>
<protein>
    <submittedName>
        <fullName evidence="4">HNH endonuclease</fullName>
    </submittedName>
</protein>
<feature type="region of interest" description="Disordered" evidence="1">
    <location>
        <begin position="190"/>
        <end position="243"/>
    </location>
</feature>
<proteinExistence type="predicted"/>
<name>A0ABW2QT89_9BURK</name>
<evidence type="ECO:0000313" key="5">
    <source>
        <dbReference type="Proteomes" id="UP001596501"/>
    </source>
</evidence>
<keyword evidence="4" id="KW-0540">Nuclease</keyword>
<keyword evidence="5" id="KW-1185">Reference proteome</keyword>
<dbReference type="Pfam" id="PF01844">
    <property type="entry name" value="HNH"/>
    <property type="match status" value="1"/>
</dbReference>
<sequence length="516" mass="56246">MAMCRICLQKFQRLKFETHDIGVCGRCTHYLNDSPEPASAAKERIAEMLGRGMERRAYADLESDEEWKQRRAAQRLGDMDSAVDGALPGWLNRLLTDPANRNKNFKMMRAFRRGLLRMNGPPRWSYPSNWKTVAYAVRQRDKCACKLCGAKGVQLDVHHIVYLSNYGTNQKSNLVTLCRPCHEKEHGRKFDFGEEHDPESQSPIRPPPGLVRSAGFQAVPPPPQPQRPPTPLPPEPKREREQSLARIDLTCPGCSAKLTSALETGRLADLRVRCPVCECVFSASDGLESRLIARKDPGPTSILASNPNSETRSPLPSTQPSPPQTHKPAGSQAPPQANQNLGHQKPSQSKSTRLPVVCGHCGAIQTLDHAIEAGEYVRCRLCKLPFQYGVTADSQSALRHTAPATAASQDISSRPLGVRVDAKCPSCNALLSAVLEPSNGKRIRCPVCTTVFSHGSPPLATAAQPPTAQSTSAPATVPAAISPEAHRVSANTSDNTWFYVLISLAIAGLVFSVLLD</sequence>
<dbReference type="EMBL" id="JBHTCA010000037">
    <property type="protein sequence ID" value="MFC7411592.1"/>
    <property type="molecule type" value="Genomic_DNA"/>
</dbReference>
<feature type="compositionally biased region" description="Polar residues" evidence="1">
    <location>
        <begin position="333"/>
        <end position="351"/>
    </location>
</feature>
<dbReference type="InterPro" id="IPR002711">
    <property type="entry name" value="HNH"/>
</dbReference>
<feature type="compositionally biased region" description="Basic and acidic residues" evidence="1">
    <location>
        <begin position="190"/>
        <end position="199"/>
    </location>
</feature>
<evidence type="ECO:0000256" key="2">
    <source>
        <dbReference type="SAM" id="Phobius"/>
    </source>
</evidence>
<keyword evidence="2" id="KW-0812">Transmembrane</keyword>
<dbReference type="InterPro" id="IPR003615">
    <property type="entry name" value="HNH_nuc"/>
</dbReference>
<dbReference type="GO" id="GO:0004519">
    <property type="term" value="F:endonuclease activity"/>
    <property type="evidence" value="ECO:0007669"/>
    <property type="project" value="UniProtKB-KW"/>
</dbReference>
<evidence type="ECO:0000313" key="4">
    <source>
        <dbReference type="EMBL" id="MFC7411592.1"/>
    </source>
</evidence>
<dbReference type="Proteomes" id="UP001596501">
    <property type="component" value="Unassembled WGS sequence"/>
</dbReference>
<evidence type="ECO:0000256" key="1">
    <source>
        <dbReference type="SAM" id="MobiDB-lite"/>
    </source>
</evidence>
<dbReference type="SMART" id="SM00507">
    <property type="entry name" value="HNHc"/>
    <property type="match status" value="1"/>
</dbReference>
<dbReference type="CDD" id="cd00085">
    <property type="entry name" value="HNHc"/>
    <property type="match status" value="1"/>
</dbReference>
<dbReference type="Gene3D" id="1.10.30.50">
    <property type="match status" value="1"/>
</dbReference>
<keyword evidence="2" id="KW-1133">Transmembrane helix</keyword>
<keyword evidence="4" id="KW-0255">Endonuclease</keyword>
<feature type="domain" description="HNH nuclease" evidence="3">
    <location>
        <begin position="132"/>
        <end position="183"/>
    </location>
</feature>
<comment type="caution">
    <text evidence="4">The sequence shown here is derived from an EMBL/GenBank/DDBJ whole genome shotgun (WGS) entry which is preliminary data.</text>
</comment>
<dbReference type="RefSeq" id="WP_382228217.1">
    <property type="nucleotide sequence ID" value="NZ_JBHTCA010000037.1"/>
</dbReference>
<accession>A0ABW2QT89</accession>